<dbReference type="PANTHER" id="PTHR11199">
    <property type="entry name" value="STROMAL ANTIGEN"/>
    <property type="match status" value="1"/>
</dbReference>
<dbReference type="SUPFAM" id="SSF48371">
    <property type="entry name" value="ARM repeat"/>
    <property type="match status" value="1"/>
</dbReference>
<dbReference type="Ensembl" id="ENSSORT00005020157.1">
    <property type="protein sequence ID" value="ENSSORP00005019598.1"/>
    <property type="gene ID" value="ENSSORG00005009616.1"/>
</dbReference>
<dbReference type="GO" id="GO:0007059">
    <property type="term" value="P:chromosome segregation"/>
    <property type="evidence" value="ECO:0007669"/>
    <property type="project" value="UniProtKB-KW"/>
</dbReference>
<keyword evidence="2" id="KW-0131">Cell cycle</keyword>
<organism evidence="7 8">
    <name type="scientific">Sphaeramia orbicularis</name>
    <name type="common">orbiculate cardinalfish</name>
    <dbReference type="NCBI Taxonomy" id="375764"/>
    <lineage>
        <taxon>Eukaryota</taxon>
        <taxon>Metazoa</taxon>
        <taxon>Chordata</taxon>
        <taxon>Craniata</taxon>
        <taxon>Vertebrata</taxon>
        <taxon>Euteleostomi</taxon>
        <taxon>Actinopterygii</taxon>
        <taxon>Neopterygii</taxon>
        <taxon>Teleostei</taxon>
        <taxon>Neoteleostei</taxon>
        <taxon>Acanthomorphata</taxon>
        <taxon>Gobiaria</taxon>
        <taxon>Kurtiformes</taxon>
        <taxon>Apogonoidei</taxon>
        <taxon>Apogonidae</taxon>
        <taxon>Apogoninae</taxon>
        <taxon>Sphaeramia</taxon>
    </lineage>
</organism>
<dbReference type="GO" id="GO:0000785">
    <property type="term" value="C:chromatin"/>
    <property type="evidence" value="ECO:0007669"/>
    <property type="project" value="UniProtKB-UniRule"/>
</dbReference>
<comment type="function">
    <text evidence="2">Component of cohesin complex, a complex required for the cohesion of sister chromatids after DNA replication. The cohesin complex apparently forms a large proteinaceous ring within which sister chromatids can be trapped. At anaphase, the complex is cleaved and dissociates from chromatin, allowing sister chromatids to segregate.</text>
</comment>
<dbReference type="GO" id="GO:0007062">
    <property type="term" value="P:sister chromatid cohesion"/>
    <property type="evidence" value="ECO:0007669"/>
    <property type="project" value="UniProtKB-UniRule"/>
</dbReference>
<comment type="subcellular location">
    <subcellularLocation>
        <location evidence="2">Nucleus</location>
    </subcellularLocation>
    <subcellularLocation>
        <location evidence="2">Chromosome</location>
    </subcellularLocation>
    <subcellularLocation>
        <location evidence="2">Chromosome</location>
        <location evidence="2">Centromere</location>
    </subcellularLocation>
</comment>
<keyword evidence="2" id="KW-0159">Chromosome partition</keyword>
<comment type="subunit">
    <text evidence="2">Part of the cohesin complex which is composed of a heterodimer between a SMC1 protein (SMC1A or SMC1B) and SMC3, which are attached via their hinge domain, and RAD21 which link them at their heads, and one STAG protein.</text>
</comment>
<evidence type="ECO:0000259" key="6">
    <source>
        <dbReference type="PROSITE" id="PS51425"/>
    </source>
</evidence>
<evidence type="ECO:0000256" key="2">
    <source>
        <dbReference type="RuleBase" id="RU369063"/>
    </source>
</evidence>
<dbReference type="Pfam" id="PF21581">
    <property type="entry name" value="SCD"/>
    <property type="match status" value="1"/>
</dbReference>
<dbReference type="Proteomes" id="UP000472271">
    <property type="component" value="Chromosome 10"/>
</dbReference>
<dbReference type="GO" id="GO:0051301">
    <property type="term" value="P:cell division"/>
    <property type="evidence" value="ECO:0007669"/>
    <property type="project" value="UniProtKB-UniRule"/>
</dbReference>
<evidence type="ECO:0000256" key="4">
    <source>
        <dbReference type="SAM" id="Phobius"/>
    </source>
</evidence>
<dbReference type="Pfam" id="PF08514">
    <property type="entry name" value="STAG"/>
    <property type="match status" value="1"/>
</dbReference>
<evidence type="ECO:0000313" key="7">
    <source>
        <dbReference type="Ensembl" id="ENSSORP00005019598.1"/>
    </source>
</evidence>
<accession>A0A672ZTH3</accession>
<reference evidence="7" key="1">
    <citation type="submission" date="2019-06" db="EMBL/GenBank/DDBJ databases">
        <authorList>
            <consortium name="Wellcome Sanger Institute Data Sharing"/>
        </authorList>
    </citation>
    <scope>NUCLEOTIDE SEQUENCE [LARGE SCALE GENOMIC DNA]</scope>
</reference>
<protein>
    <recommendedName>
        <fullName evidence="2">Cohesin subunit SA</fullName>
    </recommendedName>
    <alternativeName>
        <fullName evidence="2">SCC3 homolog</fullName>
    </alternativeName>
    <alternativeName>
        <fullName evidence="2">Stromal antigen</fullName>
    </alternativeName>
</protein>
<dbReference type="GO" id="GO:0008278">
    <property type="term" value="C:cohesin complex"/>
    <property type="evidence" value="ECO:0007669"/>
    <property type="project" value="UniProtKB-UniRule"/>
</dbReference>
<name>A0A672ZTH3_9TELE</name>
<keyword evidence="4" id="KW-0812">Transmembrane</keyword>
<reference evidence="7" key="3">
    <citation type="submission" date="2025-09" db="UniProtKB">
        <authorList>
            <consortium name="Ensembl"/>
        </authorList>
    </citation>
    <scope>IDENTIFICATION</scope>
</reference>
<keyword evidence="2" id="KW-0539">Nucleus</keyword>
<feature type="transmembrane region" description="Helical" evidence="4">
    <location>
        <begin position="301"/>
        <end position="321"/>
    </location>
</feature>
<dbReference type="Gene3D" id="1.25.10.10">
    <property type="entry name" value="Leucine-rich Repeat Variant"/>
    <property type="match status" value="1"/>
</dbReference>
<dbReference type="InterPro" id="IPR016024">
    <property type="entry name" value="ARM-type_fold"/>
</dbReference>
<feature type="coiled-coil region" evidence="3">
    <location>
        <begin position="116"/>
        <end position="143"/>
    </location>
</feature>
<comment type="similarity">
    <text evidence="1 2">Belongs to the SCC3 family.</text>
</comment>
<dbReference type="GO" id="GO:0000775">
    <property type="term" value="C:chromosome, centromeric region"/>
    <property type="evidence" value="ECO:0007669"/>
    <property type="project" value="UniProtKB-SubCell"/>
</dbReference>
<dbReference type="InterPro" id="IPR039662">
    <property type="entry name" value="Cohesin_Scc3/SA"/>
</dbReference>
<feature type="signal peptide" evidence="5">
    <location>
        <begin position="1"/>
        <end position="17"/>
    </location>
</feature>
<dbReference type="AlphaFoldDB" id="A0A672ZTH3"/>
<evidence type="ECO:0000256" key="5">
    <source>
        <dbReference type="SAM" id="SignalP"/>
    </source>
</evidence>
<keyword evidence="8" id="KW-1185">Reference proteome</keyword>
<dbReference type="InParanoid" id="A0A672ZTH3"/>
<dbReference type="PROSITE" id="PS51425">
    <property type="entry name" value="SCD"/>
    <property type="match status" value="1"/>
</dbReference>
<evidence type="ECO:0000256" key="3">
    <source>
        <dbReference type="SAM" id="Coils"/>
    </source>
</evidence>
<keyword evidence="4" id="KW-0472">Membrane</keyword>
<dbReference type="GO" id="GO:0005634">
    <property type="term" value="C:nucleus"/>
    <property type="evidence" value="ECO:0007669"/>
    <property type="project" value="UniProtKB-SubCell"/>
</dbReference>
<keyword evidence="2" id="KW-0158">Chromosome</keyword>
<dbReference type="InterPro" id="IPR013721">
    <property type="entry name" value="STAG"/>
</dbReference>
<proteinExistence type="inferred from homology"/>
<feature type="chain" id="PRO_5025453653" description="Cohesin subunit SA" evidence="5">
    <location>
        <begin position="18"/>
        <end position="339"/>
    </location>
</feature>
<keyword evidence="5" id="KW-0732">Signal</keyword>
<keyword evidence="4" id="KW-1133">Transmembrane helix</keyword>
<keyword evidence="2" id="KW-0132">Cell division</keyword>
<reference evidence="7" key="2">
    <citation type="submission" date="2025-08" db="UniProtKB">
        <authorList>
            <consortium name="Ensembl"/>
        </authorList>
    </citation>
    <scope>IDENTIFICATION</scope>
</reference>
<feature type="domain" description="SCD" evidence="6">
    <location>
        <begin position="152"/>
        <end position="237"/>
    </location>
</feature>
<keyword evidence="3" id="KW-0175">Coiled coil</keyword>
<dbReference type="GO" id="GO:0003682">
    <property type="term" value="F:chromatin binding"/>
    <property type="evidence" value="ECO:0007669"/>
    <property type="project" value="TreeGrafter"/>
</dbReference>
<sequence>MFPPFLLFSLFLQDSGSYPLCTPGPQLKRFKAGLCEFARLLVRSCRNSLVYDEYLFPSLLALLTGLSDSQVRAFRHTSTLLAMKLMTGLVEVAVALSIQLQTTQRQFDMEKNKTAPDRASERLEELQNTIHQLNENREELSSMMNATFRGVFVHRYRDRLPEIRAACIEELGVWLKTNPEDFLNDGYLKYLGWTLFDKQCPVRLQCVRALQGLYQEKEFIGRLELFTSRFKERMLSMVLDKDPDVAVEVVNLLLLIQQSPEEGLKEEECGHIYPLVYASHRGLASAAGAFIYNKYTLISPFPFYMLIAFYIQSEVIVFYAFSSPCFKHALKCIKILMCL</sequence>
<dbReference type="PANTHER" id="PTHR11199:SF10">
    <property type="entry name" value="COHESIN SUBUNIT SA"/>
    <property type="match status" value="1"/>
</dbReference>
<dbReference type="InterPro" id="IPR011989">
    <property type="entry name" value="ARM-like"/>
</dbReference>
<dbReference type="InterPro" id="IPR020839">
    <property type="entry name" value="SCD"/>
</dbReference>
<evidence type="ECO:0000313" key="8">
    <source>
        <dbReference type="Proteomes" id="UP000472271"/>
    </source>
</evidence>
<evidence type="ECO:0000256" key="1">
    <source>
        <dbReference type="ARBA" id="ARBA00005486"/>
    </source>
</evidence>